<gene>
    <name evidence="1" type="ORF">Godav_021724</name>
</gene>
<accession>A0A7J8R8N0</accession>
<organism evidence="1 2">
    <name type="scientific">Gossypium davidsonii</name>
    <name type="common">Davidson's cotton</name>
    <name type="synonym">Gossypium klotzschianum subsp. davidsonii</name>
    <dbReference type="NCBI Taxonomy" id="34287"/>
    <lineage>
        <taxon>Eukaryota</taxon>
        <taxon>Viridiplantae</taxon>
        <taxon>Streptophyta</taxon>
        <taxon>Embryophyta</taxon>
        <taxon>Tracheophyta</taxon>
        <taxon>Spermatophyta</taxon>
        <taxon>Magnoliopsida</taxon>
        <taxon>eudicotyledons</taxon>
        <taxon>Gunneridae</taxon>
        <taxon>Pentapetalae</taxon>
        <taxon>rosids</taxon>
        <taxon>malvids</taxon>
        <taxon>Malvales</taxon>
        <taxon>Malvaceae</taxon>
        <taxon>Malvoideae</taxon>
        <taxon>Gossypium</taxon>
    </lineage>
</organism>
<name>A0A7J8R8N0_GOSDV</name>
<dbReference type="Proteomes" id="UP000593561">
    <property type="component" value="Unassembled WGS sequence"/>
</dbReference>
<dbReference type="EMBL" id="JABFAC010000003">
    <property type="protein sequence ID" value="MBA0609712.1"/>
    <property type="molecule type" value="Genomic_DNA"/>
</dbReference>
<reference evidence="1 2" key="1">
    <citation type="journal article" date="2019" name="Genome Biol. Evol.">
        <title>Insights into the evolution of the New World diploid cottons (Gossypium, subgenus Houzingenia) based on genome sequencing.</title>
        <authorList>
            <person name="Grover C.E."/>
            <person name="Arick M.A. 2nd"/>
            <person name="Thrash A."/>
            <person name="Conover J.L."/>
            <person name="Sanders W.S."/>
            <person name="Peterson D.G."/>
            <person name="Frelichowski J.E."/>
            <person name="Scheffler J.A."/>
            <person name="Scheffler B.E."/>
            <person name="Wendel J.F."/>
        </authorList>
    </citation>
    <scope>NUCLEOTIDE SEQUENCE [LARGE SCALE GENOMIC DNA]</scope>
    <source>
        <strain evidence="1">27</strain>
        <tissue evidence="1">Leaf</tissue>
    </source>
</reference>
<evidence type="ECO:0000313" key="2">
    <source>
        <dbReference type="Proteomes" id="UP000593561"/>
    </source>
</evidence>
<dbReference type="AlphaFoldDB" id="A0A7J8R8N0"/>
<comment type="caution">
    <text evidence="1">The sequence shown here is derived from an EMBL/GenBank/DDBJ whole genome shotgun (WGS) entry which is preliminary data.</text>
</comment>
<protein>
    <submittedName>
        <fullName evidence="1">Uncharacterized protein</fullName>
    </submittedName>
</protein>
<proteinExistence type="predicted"/>
<keyword evidence="2" id="KW-1185">Reference proteome</keyword>
<evidence type="ECO:0000313" key="1">
    <source>
        <dbReference type="EMBL" id="MBA0609712.1"/>
    </source>
</evidence>
<sequence length="48" mass="5639">MIPSYMIELLPKAEPRISSRESLNCSKVTRKRFFNQKEFSSDVGYLIQ</sequence>